<gene>
    <name evidence="3" type="ORF">OCL06_11745</name>
</gene>
<evidence type="ECO:0000256" key="1">
    <source>
        <dbReference type="SAM" id="MobiDB-lite"/>
    </source>
</evidence>
<dbReference type="Proteomes" id="UP001209257">
    <property type="component" value="Unassembled WGS sequence"/>
</dbReference>
<keyword evidence="4" id="KW-1185">Reference proteome</keyword>
<evidence type="ECO:0000259" key="2">
    <source>
        <dbReference type="Pfam" id="PF09537"/>
    </source>
</evidence>
<sequence>MDKGAKVLTKLCELDFDAIEAYEEAIQRLEDKGVADKLAEFRADHLSHTDALNKLITARNEEPVSGPDAKRLLTEGKVVIADLLGDKAILKAMVANEKVTKKAYDEARDSDSLSPEEKAQVTKHFEDEKRHHDWISSTSEKM</sequence>
<feature type="domain" description="DUF2383" evidence="2">
    <location>
        <begin position="6"/>
        <end position="108"/>
    </location>
</feature>
<evidence type="ECO:0000313" key="4">
    <source>
        <dbReference type="Proteomes" id="UP001209257"/>
    </source>
</evidence>
<dbReference type="InterPro" id="IPR012347">
    <property type="entry name" value="Ferritin-like"/>
</dbReference>
<dbReference type="Gene3D" id="1.20.1260.10">
    <property type="match status" value="1"/>
</dbReference>
<dbReference type="Pfam" id="PF09537">
    <property type="entry name" value="DUF2383"/>
    <property type="match status" value="1"/>
</dbReference>
<dbReference type="InterPro" id="IPR019052">
    <property type="entry name" value="DUF2383"/>
</dbReference>
<reference evidence="4" key="1">
    <citation type="submission" date="2023-07" db="EMBL/GenBank/DDBJ databases">
        <title>Study on multiphase classification of strain Alteromonas salexigens isolated from the Yellow Sea.</title>
        <authorList>
            <person name="Sun L."/>
        </authorList>
    </citation>
    <scope>NUCLEOTIDE SEQUENCE [LARGE SCALE GENOMIC DNA]</scope>
    <source>
        <strain evidence="4">ASW11-19</strain>
    </source>
</reference>
<dbReference type="EMBL" id="JAOTJC010000008">
    <property type="protein sequence ID" value="MCU7555267.1"/>
    <property type="molecule type" value="Genomic_DNA"/>
</dbReference>
<comment type="caution">
    <text evidence="3">The sequence shown here is derived from an EMBL/GenBank/DDBJ whole genome shotgun (WGS) entry which is preliminary data.</text>
</comment>
<dbReference type="SUPFAM" id="SSF47240">
    <property type="entry name" value="Ferritin-like"/>
    <property type="match status" value="1"/>
</dbReference>
<dbReference type="CDD" id="cd00657">
    <property type="entry name" value="Ferritin_like"/>
    <property type="match status" value="1"/>
</dbReference>
<protein>
    <submittedName>
        <fullName evidence="3">PA2169 family four-helix-bundle protein</fullName>
    </submittedName>
</protein>
<dbReference type="InterPro" id="IPR009078">
    <property type="entry name" value="Ferritin-like_SF"/>
</dbReference>
<dbReference type="RefSeq" id="WP_262994739.1">
    <property type="nucleotide sequence ID" value="NZ_JAOTJC010000008.1"/>
</dbReference>
<organism evidence="3 4">
    <name type="scientific">Alteromonas salexigens</name>
    <dbReference type="NCBI Taxonomy" id="2982530"/>
    <lineage>
        <taxon>Bacteria</taxon>
        <taxon>Pseudomonadati</taxon>
        <taxon>Pseudomonadota</taxon>
        <taxon>Gammaproteobacteria</taxon>
        <taxon>Alteromonadales</taxon>
        <taxon>Alteromonadaceae</taxon>
        <taxon>Alteromonas/Salinimonas group</taxon>
        <taxon>Alteromonas</taxon>
    </lineage>
</organism>
<feature type="region of interest" description="Disordered" evidence="1">
    <location>
        <begin position="104"/>
        <end position="142"/>
    </location>
</feature>
<proteinExistence type="predicted"/>
<accession>A0ABT2VPP7</accession>
<name>A0ABT2VPP7_9ALTE</name>
<evidence type="ECO:0000313" key="3">
    <source>
        <dbReference type="EMBL" id="MCU7555267.1"/>
    </source>
</evidence>